<gene>
    <name evidence="6" type="ORF">E6O75_ATG03727</name>
</gene>
<keyword evidence="7" id="KW-1185">Reference proteome</keyword>
<sequence length="471" mass="50710">MFIIRGFFRRGPDLVLGPGAVFGGVMNYITFNQDFSQVGVAARSGFRVYNTEPFSKKYQNNEGDVGMLEMLFSTTLVALVLSPRFLRIMNTQRGTTICDLTFPSKINAMRMNRKRMVVVLEGAVYIYDIGNMKLLHQIDTPPNPHALCALSPSSENNILAYPCPLVVSPSSNTKKPSHVPPGSQASHAAPQNAGHVRIFDATTLESVNTIEAHQSAIGCLALNSDGTLLATASEKGTIIRVFAIPSGENLFQFRRGTLPAHIYNMSFNATSTLLSVSSASDTVHIFKLVNAAQRGSSPTSPTSERPPHSRSVEASSFGNASSSPSQNDDDDLALSRASSASPSAGPPSLQRKPSTFAEGLASRFRQVSQGMVSNVSSRMGSYLPTSITTALEPQRDFAHVKIPKTSLNNSNTGPMRSIVAMSPNHPQLMVVTSEGLMGVYNIDLERGGEGILERQESVFEGLGRRGVGIEE</sequence>
<comment type="subcellular location">
    <subcellularLocation>
        <location evidence="1">Vacuole membrane</location>
        <topology evidence="1">Peripheral membrane protein</topology>
    </subcellularLocation>
</comment>
<dbReference type="GO" id="GO:0005774">
    <property type="term" value="C:vacuolar membrane"/>
    <property type="evidence" value="ECO:0007669"/>
    <property type="project" value="UniProtKB-SubCell"/>
</dbReference>
<dbReference type="InterPro" id="IPR048720">
    <property type="entry name" value="PROPPIN"/>
</dbReference>
<proteinExistence type="inferred from homology"/>
<dbReference type="Pfam" id="PF21032">
    <property type="entry name" value="PROPPIN"/>
    <property type="match status" value="2"/>
</dbReference>
<evidence type="ECO:0000256" key="1">
    <source>
        <dbReference type="ARBA" id="ARBA00004148"/>
    </source>
</evidence>
<dbReference type="SMART" id="SM00320">
    <property type="entry name" value="WD40"/>
    <property type="match status" value="2"/>
</dbReference>
<keyword evidence="2" id="KW-0853">WD repeat</keyword>
<dbReference type="SUPFAM" id="SSF50978">
    <property type="entry name" value="WD40 repeat-like"/>
    <property type="match status" value="1"/>
</dbReference>
<dbReference type="Gene3D" id="2.130.10.10">
    <property type="entry name" value="YVTN repeat-like/Quinoprotein amine dehydrogenase"/>
    <property type="match status" value="1"/>
</dbReference>
<protein>
    <submittedName>
        <fullName evidence="6">Autophagy-related protein 18</fullName>
    </submittedName>
</protein>
<evidence type="ECO:0000313" key="7">
    <source>
        <dbReference type="Proteomes" id="UP000298493"/>
    </source>
</evidence>
<evidence type="ECO:0000256" key="4">
    <source>
        <dbReference type="ARBA" id="ARBA00025740"/>
    </source>
</evidence>
<feature type="compositionally biased region" description="Low complexity" evidence="5">
    <location>
        <begin position="312"/>
        <end position="325"/>
    </location>
</feature>
<dbReference type="EMBL" id="SNSC02000003">
    <property type="protein sequence ID" value="TID25864.1"/>
    <property type="molecule type" value="Genomic_DNA"/>
</dbReference>
<evidence type="ECO:0000256" key="5">
    <source>
        <dbReference type="SAM" id="MobiDB-lite"/>
    </source>
</evidence>
<dbReference type="AlphaFoldDB" id="A0A4Z1PST1"/>
<dbReference type="InterPro" id="IPR001680">
    <property type="entry name" value="WD40_rpt"/>
</dbReference>
<dbReference type="Proteomes" id="UP000298493">
    <property type="component" value="Unassembled WGS sequence"/>
</dbReference>
<dbReference type="InterPro" id="IPR015943">
    <property type="entry name" value="WD40/YVTN_repeat-like_dom_sf"/>
</dbReference>
<keyword evidence="3" id="KW-0677">Repeat</keyword>
<dbReference type="PANTHER" id="PTHR11227">
    <property type="entry name" value="WD-REPEAT PROTEIN INTERACTING WITH PHOSPHOINOSIDES WIPI -RELATED"/>
    <property type="match status" value="1"/>
</dbReference>
<feature type="region of interest" description="Disordered" evidence="5">
    <location>
        <begin position="171"/>
        <end position="190"/>
    </location>
</feature>
<organism evidence="6 7">
    <name type="scientific">Venturia nashicola</name>
    <dbReference type="NCBI Taxonomy" id="86259"/>
    <lineage>
        <taxon>Eukaryota</taxon>
        <taxon>Fungi</taxon>
        <taxon>Dikarya</taxon>
        <taxon>Ascomycota</taxon>
        <taxon>Pezizomycotina</taxon>
        <taxon>Dothideomycetes</taxon>
        <taxon>Pleosporomycetidae</taxon>
        <taxon>Venturiales</taxon>
        <taxon>Venturiaceae</taxon>
        <taxon>Venturia</taxon>
    </lineage>
</organism>
<evidence type="ECO:0000313" key="6">
    <source>
        <dbReference type="EMBL" id="TID25864.1"/>
    </source>
</evidence>
<name>A0A4Z1PST1_9PEZI</name>
<feature type="region of interest" description="Disordered" evidence="5">
    <location>
        <begin position="292"/>
        <end position="353"/>
    </location>
</feature>
<evidence type="ECO:0000256" key="3">
    <source>
        <dbReference type="ARBA" id="ARBA00022737"/>
    </source>
</evidence>
<comment type="caution">
    <text evidence="6">The sequence shown here is derived from an EMBL/GenBank/DDBJ whole genome shotgun (WGS) entry which is preliminary data.</text>
</comment>
<evidence type="ECO:0000256" key="2">
    <source>
        <dbReference type="ARBA" id="ARBA00022574"/>
    </source>
</evidence>
<comment type="similarity">
    <text evidence="4">Belongs to the WD repeat PROPPIN family.</text>
</comment>
<feature type="compositionally biased region" description="Low complexity" evidence="5">
    <location>
        <begin position="334"/>
        <end position="349"/>
    </location>
</feature>
<accession>A0A4Z1PST1</accession>
<dbReference type="STRING" id="86259.A0A4Z1PST1"/>
<dbReference type="InterPro" id="IPR036322">
    <property type="entry name" value="WD40_repeat_dom_sf"/>
</dbReference>
<reference evidence="6 7" key="1">
    <citation type="submission" date="2019-04" db="EMBL/GenBank/DDBJ databases">
        <title>High contiguity whole genome sequence and gene annotation resource for two Venturia nashicola isolates.</title>
        <authorList>
            <person name="Prokchorchik M."/>
            <person name="Won K."/>
            <person name="Lee Y."/>
            <person name="Choi E.D."/>
            <person name="Segonzac C."/>
            <person name="Sohn K.H."/>
        </authorList>
    </citation>
    <scope>NUCLEOTIDE SEQUENCE [LARGE SCALE GENOMIC DNA]</scope>
    <source>
        <strain evidence="6 7">PRI2</strain>
    </source>
</reference>